<evidence type="ECO:0000313" key="1">
    <source>
        <dbReference type="EMBL" id="WVZ74580.1"/>
    </source>
</evidence>
<proteinExistence type="predicted"/>
<keyword evidence="2" id="KW-1185">Reference proteome</keyword>
<name>A0AAQ3TJ48_PASNO</name>
<dbReference type="AlphaFoldDB" id="A0AAQ3TJ48"/>
<reference evidence="1 2" key="1">
    <citation type="submission" date="2024-02" db="EMBL/GenBank/DDBJ databases">
        <title>High-quality chromosome-scale genome assembly of Pensacola bahiagrass (Paspalum notatum Flugge var. saurae).</title>
        <authorList>
            <person name="Vega J.M."/>
            <person name="Podio M."/>
            <person name="Orjuela J."/>
            <person name="Siena L.A."/>
            <person name="Pessino S.C."/>
            <person name="Combes M.C."/>
            <person name="Mariac C."/>
            <person name="Albertini E."/>
            <person name="Pupilli F."/>
            <person name="Ortiz J.P.A."/>
            <person name="Leblanc O."/>
        </authorList>
    </citation>
    <scope>NUCLEOTIDE SEQUENCE [LARGE SCALE GENOMIC DNA]</scope>
    <source>
        <strain evidence="1">R1</strain>
        <tissue evidence="1">Leaf</tissue>
    </source>
</reference>
<organism evidence="1 2">
    <name type="scientific">Paspalum notatum var. saurae</name>
    <dbReference type="NCBI Taxonomy" id="547442"/>
    <lineage>
        <taxon>Eukaryota</taxon>
        <taxon>Viridiplantae</taxon>
        <taxon>Streptophyta</taxon>
        <taxon>Embryophyta</taxon>
        <taxon>Tracheophyta</taxon>
        <taxon>Spermatophyta</taxon>
        <taxon>Magnoliopsida</taxon>
        <taxon>Liliopsida</taxon>
        <taxon>Poales</taxon>
        <taxon>Poaceae</taxon>
        <taxon>PACMAD clade</taxon>
        <taxon>Panicoideae</taxon>
        <taxon>Andropogonodae</taxon>
        <taxon>Paspaleae</taxon>
        <taxon>Paspalinae</taxon>
        <taxon>Paspalum</taxon>
    </lineage>
</organism>
<sequence>MDEDSAGGMVKGGSESACPSLAHGDWRAWLDGAMARDDIILFRLLLVFLVAGRRTSRSRTPMAWIWSVVVLATPSPLCPWPCHVTAPLLTAGRPWSHRLLRAQAAHAKWHGCREMRRGQQQLPSLSALSVPSYLFFLAHEATMKSKTYFEAQSIVLLKIVGRLFSGLEKSRTLRS</sequence>
<gene>
    <name evidence="1" type="ORF">U9M48_022745</name>
</gene>
<evidence type="ECO:0000313" key="2">
    <source>
        <dbReference type="Proteomes" id="UP001341281"/>
    </source>
</evidence>
<dbReference type="EMBL" id="CP144749">
    <property type="protein sequence ID" value="WVZ74580.1"/>
    <property type="molecule type" value="Genomic_DNA"/>
</dbReference>
<accession>A0AAQ3TJ48</accession>
<dbReference type="Proteomes" id="UP001341281">
    <property type="component" value="Chromosome 05"/>
</dbReference>
<protein>
    <submittedName>
        <fullName evidence="1">Uncharacterized protein</fullName>
    </submittedName>
</protein>